<evidence type="ECO:0000256" key="7">
    <source>
        <dbReference type="ARBA" id="ARBA00023136"/>
    </source>
</evidence>
<evidence type="ECO:0000256" key="3">
    <source>
        <dbReference type="ARBA" id="ARBA00022448"/>
    </source>
</evidence>
<dbReference type="GO" id="GO:0015743">
    <property type="term" value="P:malate transport"/>
    <property type="evidence" value="ECO:0007669"/>
    <property type="project" value="InterPro"/>
</dbReference>
<accession>A0A7S4RPA9</accession>
<evidence type="ECO:0000256" key="9">
    <source>
        <dbReference type="SAM" id="Phobius"/>
    </source>
</evidence>
<reference evidence="10" key="1">
    <citation type="submission" date="2021-01" db="EMBL/GenBank/DDBJ databases">
        <authorList>
            <person name="Corre E."/>
            <person name="Pelletier E."/>
            <person name="Niang G."/>
            <person name="Scheremetjew M."/>
            <person name="Finn R."/>
            <person name="Kale V."/>
            <person name="Holt S."/>
            <person name="Cochrane G."/>
            <person name="Meng A."/>
            <person name="Brown T."/>
            <person name="Cohen L."/>
        </authorList>
    </citation>
    <scope>NUCLEOTIDE SEQUENCE</scope>
    <source>
        <strain evidence="10">GSO104</strain>
    </source>
</reference>
<dbReference type="AlphaFoldDB" id="A0A7S4RPA9"/>
<keyword evidence="8" id="KW-0407">Ion channel</keyword>
<keyword evidence="7 9" id="KW-0472">Membrane</keyword>
<evidence type="ECO:0000256" key="5">
    <source>
        <dbReference type="ARBA" id="ARBA00022989"/>
    </source>
</evidence>
<gene>
    <name evidence="10" type="ORF">DBRI00130_LOCUS21449</name>
</gene>
<evidence type="ECO:0000256" key="2">
    <source>
        <dbReference type="ARBA" id="ARBA00007079"/>
    </source>
</evidence>
<sequence>MGSFLETQGLLRSKDPQNTDKTRRLQHWFPPIDQDAIHFGVRMAVCLTVSSLFVLAQLPTDANHFPEGMWVLITVLFVCWFPTLDAASVLEKSVQRLIGTLIGATIGLACGFLSFQVEMAYGARSQAICLGCCIWLVTFTVCCYAMHTRIGQARLIEKKNYATILCLLTFTICLMPFYSTNEEGKHWHKSMYRVMNVIIGCVLGVVLSMVVLPRPTVSILQDKITKQIELAGEASEAVLQTAAEIFADKAYVPFALADEILDPTCGRSIRHRLPSIKRKWRGEMSDYGHDVVLEKYEAATKGWREAKAQLGMLKYDPFNIGRPNDLLEALRAEVAQILARAMRIQTTVVLIDGIVRNDPKHKFSEEQLELLANIGTLIRQMLSVTIDTTTSDAAAKQLNVHLAEMRRMIVDLSATVASSPDLQMPSIIPQHALGNGRIDSSSAGDANITQYGSSSSMDALVEFERQQLDDDIGGAGAPKHVHGSHVCSLLFLQLAEHLTLRAVRLYQSWKQFSLVCKTAENLRASVLDNVDAV</sequence>
<dbReference type="GO" id="GO:0034220">
    <property type="term" value="P:monoatomic ion transmembrane transport"/>
    <property type="evidence" value="ECO:0007669"/>
    <property type="project" value="UniProtKB-KW"/>
</dbReference>
<feature type="transmembrane region" description="Helical" evidence="9">
    <location>
        <begin position="159"/>
        <end position="178"/>
    </location>
</feature>
<keyword evidence="4 9" id="KW-0812">Transmembrane</keyword>
<feature type="transmembrane region" description="Helical" evidence="9">
    <location>
        <begin position="96"/>
        <end position="115"/>
    </location>
</feature>
<dbReference type="Pfam" id="PF11744">
    <property type="entry name" value="ALMT"/>
    <property type="match status" value="1"/>
</dbReference>
<comment type="subcellular location">
    <subcellularLocation>
        <location evidence="1">Membrane</location>
        <topology evidence="1">Multi-pass membrane protein</topology>
    </subcellularLocation>
</comment>
<protein>
    <submittedName>
        <fullName evidence="10">Uncharacterized protein</fullName>
    </submittedName>
</protein>
<feature type="transmembrane region" description="Helical" evidence="9">
    <location>
        <begin position="36"/>
        <end position="56"/>
    </location>
</feature>
<proteinExistence type="inferred from homology"/>
<comment type="similarity">
    <text evidence="2">Belongs to the aromatic acid exporter (TC 2.A.85) family.</text>
</comment>
<dbReference type="PANTHER" id="PTHR31086">
    <property type="entry name" value="ALUMINUM-ACTIVATED MALATE TRANSPORTER 10"/>
    <property type="match status" value="1"/>
</dbReference>
<keyword evidence="3" id="KW-0813">Transport</keyword>
<feature type="transmembrane region" description="Helical" evidence="9">
    <location>
        <begin position="190"/>
        <end position="212"/>
    </location>
</feature>
<evidence type="ECO:0000256" key="4">
    <source>
        <dbReference type="ARBA" id="ARBA00022692"/>
    </source>
</evidence>
<dbReference type="InterPro" id="IPR020966">
    <property type="entry name" value="ALMT"/>
</dbReference>
<evidence type="ECO:0000256" key="8">
    <source>
        <dbReference type="ARBA" id="ARBA00023303"/>
    </source>
</evidence>
<evidence type="ECO:0000313" key="10">
    <source>
        <dbReference type="EMBL" id="CAE4619686.1"/>
    </source>
</evidence>
<keyword evidence="6" id="KW-0406">Ion transport</keyword>
<keyword evidence="5 9" id="KW-1133">Transmembrane helix</keyword>
<dbReference type="GO" id="GO:0016020">
    <property type="term" value="C:membrane"/>
    <property type="evidence" value="ECO:0007669"/>
    <property type="project" value="UniProtKB-SubCell"/>
</dbReference>
<organism evidence="10">
    <name type="scientific">Ditylum brightwellii</name>
    <dbReference type="NCBI Taxonomy" id="49249"/>
    <lineage>
        <taxon>Eukaryota</taxon>
        <taxon>Sar</taxon>
        <taxon>Stramenopiles</taxon>
        <taxon>Ochrophyta</taxon>
        <taxon>Bacillariophyta</taxon>
        <taxon>Mediophyceae</taxon>
        <taxon>Lithodesmiophycidae</taxon>
        <taxon>Lithodesmiales</taxon>
        <taxon>Lithodesmiaceae</taxon>
        <taxon>Ditylum</taxon>
    </lineage>
</organism>
<dbReference type="EMBL" id="HBNS01027258">
    <property type="protein sequence ID" value="CAE4619686.1"/>
    <property type="molecule type" value="Transcribed_RNA"/>
</dbReference>
<feature type="transmembrane region" description="Helical" evidence="9">
    <location>
        <begin position="127"/>
        <end position="147"/>
    </location>
</feature>
<evidence type="ECO:0000256" key="6">
    <source>
        <dbReference type="ARBA" id="ARBA00023065"/>
    </source>
</evidence>
<evidence type="ECO:0000256" key="1">
    <source>
        <dbReference type="ARBA" id="ARBA00004141"/>
    </source>
</evidence>
<feature type="transmembrane region" description="Helical" evidence="9">
    <location>
        <begin position="68"/>
        <end position="90"/>
    </location>
</feature>
<name>A0A7S4RPA9_9STRA</name>